<evidence type="ECO:0000313" key="1">
    <source>
        <dbReference type="EMBL" id="VDN52018.1"/>
    </source>
</evidence>
<evidence type="ECO:0000313" key="3">
    <source>
        <dbReference type="Proteomes" id="UP000274756"/>
    </source>
</evidence>
<dbReference type="WBParaSite" id="DME_0000784001-mRNA-1">
    <property type="protein sequence ID" value="DME_0000784001-mRNA-1"/>
    <property type="gene ID" value="DME_0000784001"/>
</dbReference>
<dbReference type="EMBL" id="UYYG01000041">
    <property type="protein sequence ID" value="VDN52018.1"/>
    <property type="molecule type" value="Genomic_DNA"/>
</dbReference>
<dbReference type="PANTHER" id="PTHR13158:SF5">
    <property type="entry name" value="NAD KINASE 2, MITOCHONDRIAL"/>
    <property type="match status" value="1"/>
</dbReference>
<evidence type="ECO:0000313" key="2">
    <source>
        <dbReference type="Proteomes" id="UP000038040"/>
    </source>
</evidence>
<sequence>MAYMIRDPVNNATFQSVPSRGFATSIRVHSRCYDAYLVIDGNVAYKFNDGTEATMEINPKDVLKTVVFR</sequence>
<dbReference type="PANTHER" id="PTHR13158">
    <property type="match status" value="1"/>
</dbReference>
<gene>
    <name evidence="1" type="ORF">DME_LOCUS1991</name>
</gene>
<protein>
    <submittedName>
        <fullName evidence="4">DUF4968 domain-containing protein</fullName>
    </submittedName>
</protein>
<keyword evidence="3" id="KW-1185">Reference proteome</keyword>
<evidence type="ECO:0000313" key="4">
    <source>
        <dbReference type="WBParaSite" id="DME_0000784001-mRNA-1"/>
    </source>
</evidence>
<reference evidence="4" key="1">
    <citation type="submission" date="2017-02" db="UniProtKB">
        <authorList>
            <consortium name="WormBaseParasite"/>
        </authorList>
    </citation>
    <scope>IDENTIFICATION</scope>
</reference>
<dbReference type="GO" id="GO:0005739">
    <property type="term" value="C:mitochondrion"/>
    <property type="evidence" value="ECO:0007669"/>
    <property type="project" value="TreeGrafter"/>
</dbReference>
<organism evidence="2 4">
    <name type="scientific">Dracunculus medinensis</name>
    <name type="common">Guinea worm</name>
    <dbReference type="NCBI Taxonomy" id="318479"/>
    <lineage>
        <taxon>Eukaryota</taxon>
        <taxon>Metazoa</taxon>
        <taxon>Ecdysozoa</taxon>
        <taxon>Nematoda</taxon>
        <taxon>Chromadorea</taxon>
        <taxon>Rhabditida</taxon>
        <taxon>Spirurina</taxon>
        <taxon>Dracunculoidea</taxon>
        <taxon>Dracunculidae</taxon>
        <taxon>Dracunculus</taxon>
    </lineage>
</organism>
<name>A0A0N4UJK1_DRAME</name>
<dbReference type="STRING" id="318479.A0A0N4UJK1"/>
<reference evidence="1 3" key="2">
    <citation type="submission" date="2018-11" db="EMBL/GenBank/DDBJ databases">
        <authorList>
            <consortium name="Pathogen Informatics"/>
        </authorList>
    </citation>
    <scope>NUCLEOTIDE SEQUENCE [LARGE SCALE GENOMIC DNA]</scope>
</reference>
<accession>A0A0N4UJK1</accession>
<proteinExistence type="predicted"/>
<dbReference type="GO" id="GO:0019674">
    <property type="term" value="P:NAD+ metabolic process"/>
    <property type="evidence" value="ECO:0007669"/>
    <property type="project" value="TreeGrafter"/>
</dbReference>
<dbReference type="Proteomes" id="UP000274756">
    <property type="component" value="Unassembled WGS sequence"/>
</dbReference>
<dbReference type="AlphaFoldDB" id="A0A0N4UJK1"/>
<dbReference type="Proteomes" id="UP000038040">
    <property type="component" value="Unplaced"/>
</dbReference>
<dbReference type="GO" id="GO:0003951">
    <property type="term" value="F:NAD+ kinase activity"/>
    <property type="evidence" value="ECO:0007669"/>
    <property type="project" value="TreeGrafter"/>
</dbReference>
<dbReference type="OrthoDB" id="185618at2759"/>